<protein>
    <submittedName>
        <fullName evidence="2">Uncharacterized protein</fullName>
    </submittedName>
</protein>
<accession>A2I2W5</accession>
<dbReference type="RefSeq" id="YP_001039814.1">
    <property type="nucleotide sequence ID" value="NC_009016.1"/>
</dbReference>
<dbReference type="KEGG" id="vg:5076222"/>
<reference evidence="2 3" key="1">
    <citation type="journal article" date="2009" name="Appl. Environ. Microbiol.">
        <title>Characterization of a new plasmid-like prophage in a pandemic Vibrio parahaemolyticus O3:K6 strain.</title>
        <authorList>
            <person name="Lan S.F."/>
            <person name="Huang C.H."/>
            <person name="Chang C.H."/>
            <person name="Liao W.C."/>
            <person name="Lin I.H."/>
            <person name="Jian W.N."/>
            <person name="Wu Y.G."/>
            <person name="Chen S.Y."/>
            <person name="Wong H.C."/>
        </authorList>
    </citation>
    <scope>NUCLEOTIDE SEQUENCE [LARGE SCALE GENOMIC DNA]</scope>
</reference>
<dbReference type="Proteomes" id="UP000008090">
    <property type="component" value="Segment"/>
</dbReference>
<feature type="compositionally biased region" description="Basic and acidic residues" evidence="1">
    <location>
        <begin position="49"/>
        <end position="58"/>
    </location>
</feature>
<dbReference type="EMBL" id="EF057797">
    <property type="protein sequence ID" value="ABM73378.1"/>
    <property type="molecule type" value="Genomic_DNA"/>
</dbReference>
<dbReference type="GeneID" id="5076222"/>
<name>A2I2W5_9CAUD</name>
<organism evidence="2 3">
    <name type="scientific">Vibrio phage VP882</name>
    <dbReference type="NCBI Taxonomy" id="2913982"/>
    <lineage>
        <taxon>Viruses</taxon>
        <taxon>Duplodnaviria</taxon>
        <taxon>Heunggongvirae</taxon>
        <taxon>Uroviricota</taxon>
        <taxon>Caudoviricetes</taxon>
        <taxon>Hapunavirus</taxon>
        <taxon>Hapunavirus VP882</taxon>
    </lineage>
</organism>
<feature type="compositionally biased region" description="Polar residues" evidence="1">
    <location>
        <begin position="73"/>
        <end position="83"/>
    </location>
</feature>
<feature type="compositionally biased region" description="Basic residues" evidence="1">
    <location>
        <begin position="59"/>
        <end position="72"/>
    </location>
</feature>
<evidence type="ECO:0000256" key="1">
    <source>
        <dbReference type="SAM" id="MobiDB-lite"/>
    </source>
</evidence>
<evidence type="ECO:0000313" key="2">
    <source>
        <dbReference type="EMBL" id="ABM73378.1"/>
    </source>
</evidence>
<keyword evidence="3" id="KW-1185">Reference proteome</keyword>
<sequence length="83" mass="9441">MRQTHWHCGSPTHPAEYRKRRLSETGLLRSHQMGRPFVVLHLSQAVSSRGEHASVDGLRRRRSPLRFLHHPRNASSPPGESAS</sequence>
<evidence type="ECO:0000313" key="3">
    <source>
        <dbReference type="Proteomes" id="UP000008090"/>
    </source>
</evidence>
<proteinExistence type="predicted"/>
<feature type="region of interest" description="Disordered" evidence="1">
    <location>
        <begin position="46"/>
        <end position="83"/>
    </location>
</feature>